<dbReference type="EMBL" id="MCGO01000001">
    <property type="protein sequence ID" value="ORY53507.1"/>
    <property type="molecule type" value="Genomic_DNA"/>
</dbReference>
<dbReference type="AlphaFoldDB" id="A0A1Y2D2T2"/>
<dbReference type="OrthoDB" id="2162212at2759"/>
<proteinExistence type="predicted"/>
<name>A0A1Y2D2T2_9FUNG</name>
<organism evidence="2 3">
    <name type="scientific">Rhizoclosmatium globosum</name>
    <dbReference type="NCBI Taxonomy" id="329046"/>
    <lineage>
        <taxon>Eukaryota</taxon>
        <taxon>Fungi</taxon>
        <taxon>Fungi incertae sedis</taxon>
        <taxon>Chytridiomycota</taxon>
        <taxon>Chytridiomycota incertae sedis</taxon>
        <taxon>Chytridiomycetes</taxon>
        <taxon>Chytridiales</taxon>
        <taxon>Chytriomycetaceae</taxon>
        <taxon>Rhizoclosmatium</taxon>
    </lineage>
</organism>
<protein>
    <submittedName>
        <fullName evidence="2">Uncharacterized protein</fullName>
    </submittedName>
</protein>
<sequence>MEPQHRTIMILAISIIIYTSIAFMILSTGHSSRKPASVADNFSSFHNTSNGSNHFAIPSSFNSINRTYGKPFAVSSRETLYLINATNITAGSPTSLRITPNNNVTSIRTAYILLLENEQERQFLFPVAVFADDSVEFSFNMFVSGKFKVTLFAEGLYRHNDLPWELPNFEQKHYFDMPNLEKVHDFVLNILEPPVFSTAQERLARHLLTLPYCTPTTMDNFQQGGRYIMGTLFPSFEDGAGVGAHLTYLPPNCKLRYFSSTEANTCLQKVNVTLIGDSTTRETTQELILHLTAQPHDRGLFENPYNCMPGHEHCYKNREYGYSIPTTPGKPKSFINQIWGATKFPCDNGHGLIDLINDHTFLDFTKFKISYPEFCHEFSTTMGYSAKEWGTKGGKWVTKILRETDVLIFTAGQHDMDAMAHYPKIDYHLRDYEDRLDFVMSQLAPLARTRVFIATSPQVGRQNFMNRYLNTVAKRVAKKNGFLFLDQNGSMIHRLTGEGKGMTGDWIHAFQRTVFTAANVQLILNVICPK</sequence>
<gene>
    <name evidence="2" type="ORF">BCR33DRAFT_844823</name>
</gene>
<keyword evidence="1" id="KW-0812">Transmembrane</keyword>
<accession>A0A1Y2D2T2</accession>
<dbReference type="Proteomes" id="UP000193642">
    <property type="component" value="Unassembled WGS sequence"/>
</dbReference>
<keyword evidence="1" id="KW-0472">Membrane</keyword>
<comment type="caution">
    <text evidence="2">The sequence shown here is derived from an EMBL/GenBank/DDBJ whole genome shotgun (WGS) entry which is preliminary data.</text>
</comment>
<reference evidence="2 3" key="1">
    <citation type="submission" date="2016-07" db="EMBL/GenBank/DDBJ databases">
        <title>Pervasive Adenine N6-methylation of Active Genes in Fungi.</title>
        <authorList>
            <consortium name="DOE Joint Genome Institute"/>
            <person name="Mondo S.J."/>
            <person name="Dannebaum R.O."/>
            <person name="Kuo R.C."/>
            <person name="Labutti K."/>
            <person name="Haridas S."/>
            <person name="Kuo A."/>
            <person name="Salamov A."/>
            <person name="Ahrendt S.R."/>
            <person name="Lipzen A."/>
            <person name="Sullivan W."/>
            <person name="Andreopoulos W.B."/>
            <person name="Clum A."/>
            <person name="Lindquist E."/>
            <person name="Daum C."/>
            <person name="Ramamoorthy G.K."/>
            <person name="Gryganskyi A."/>
            <person name="Culley D."/>
            <person name="Magnuson J.K."/>
            <person name="James T.Y."/>
            <person name="O'Malley M.A."/>
            <person name="Stajich J.E."/>
            <person name="Spatafora J.W."/>
            <person name="Visel A."/>
            <person name="Grigoriev I.V."/>
        </authorList>
    </citation>
    <scope>NUCLEOTIDE SEQUENCE [LARGE SCALE GENOMIC DNA]</scope>
    <source>
        <strain evidence="2 3">JEL800</strain>
    </source>
</reference>
<keyword evidence="3" id="KW-1185">Reference proteome</keyword>
<dbReference type="SUPFAM" id="SSF52266">
    <property type="entry name" value="SGNH hydrolase"/>
    <property type="match status" value="1"/>
</dbReference>
<evidence type="ECO:0000313" key="2">
    <source>
        <dbReference type="EMBL" id="ORY53507.1"/>
    </source>
</evidence>
<evidence type="ECO:0000313" key="3">
    <source>
        <dbReference type="Proteomes" id="UP000193642"/>
    </source>
</evidence>
<feature type="transmembrane region" description="Helical" evidence="1">
    <location>
        <begin position="7"/>
        <end position="26"/>
    </location>
</feature>
<keyword evidence="1" id="KW-1133">Transmembrane helix</keyword>
<evidence type="ECO:0000256" key="1">
    <source>
        <dbReference type="SAM" id="Phobius"/>
    </source>
</evidence>